<dbReference type="AlphaFoldDB" id="A0A4Q9VEP9"/>
<sequence length="235" mass="24419">MPLSEIAIVVKDVLRGVRYLFRHSSGPHLPPPLPGLGTLTTIGDTLVHRLADTVAGRNAGEGAGSRVESALRDLATLAGQARDDVFVERFRSATYVLAKEVLALRGVGNALVSEYAFTSAARSPHLAKAERNAATFCAGVTLAITAAAPVNLIDLPEPCARDPLSLSPNSAVACAIGLATTAWMDKRGEVAGAECLASAVEMIVPLHARMATAMGAPQPMPALAGLFAEYAPFIP</sequence>
<comment type="caution">
    <text evidence="1">The sequence shown here is derived from an EMBL/GenBank/DDBJ whole genome shotgun (WGS) entry which is preliminary data.</text>
</comment>
<accession>A0A4Q9VEP9</accession>
<organism evidence="1 2">
    <name type="scientific">Siculibacillus lacustris</name>
    <dbReference type="NCBI Taxonomy" id="1549641"/>
    <lineage>
        <taxon>Bacteria</taxon>
        <taxon>Pseudomonadati</taxon>
        <taxon>Pseudomonadota</taxon>
        <taxon>Alphaproteobacteria</taxon>
        <taxon>Hyphomicrobiales</taxon>
        <taxon>Ancalomicrobiaceae</taxon>
        <taxon>Siculibacillus</taxon>
    </lineage>
</organism>
<proteinExistence type="predicted"/>
<keyword evidence="2" id="KW-1185">Reference proteome</keyword>
<dbReference type="RefSeq" id="WP_131311543.1">
    <property type="nucleotide sequence ID" value="NZ_SJFN01000046.1"/>
</dbReference>
<dbReference type="Proteomes" id="UP000292781">
    <property type="component" value="Unassembled WGS sequence"/>
</dbReference>
<evidence type="ECO:0000313" key="1">
    <source>
        <dbReference type="EMBL" id="TBW33284.1"/>
    </source>
</evidence>
<name>A0A4Q9VEP9_9HYPH</name>
<gene>
    <name evidence="1" type="ORF">EYW49_20745</name>
</gene>
<reference evidence="1 2" key="1">
    <citation type="submission" date="2019-02" db="EMBL/GenBank/DDBJ databases">
        <title>Siculibacillus lacustris gen. nov., sp. nov., a new rosette-forming bacterium isolated from a freshwater crater lake (Lake St. Ana, Romania).</title>
        <authorList>
            <person name="Felfoldi T."/>
            <person name="Marton Z."/>
            <person name="Szabo A."/>
            <person name="Mentes A."/>
            <person name="Boka K."/>
            <person name="Marialigeti K."/>
            <person name="Mathe I."/>
            <person name="Koncz M."/>
            <person name="Schumann P."/>
            <person name="Toth E."/>
        </authorList>
    </citation>
    <scope>NUCLEOTIDE SEQUENCE [LARGE SCALE GENOMIC DNA]</scope>
    <source>
        <strain evidence="1 2">SA-279</strain>
    </source>
</reference>
<evidence type="ECO:0000313" key="2">
    <source>
        <dbReference type="Proteomes" id="UP000292781"/>
    </source>
</evidence>
<dbReference type="EMBL" id="SJFN01000046">
    <property type="protein sequence ID" value="TBW33284.1"/>
    <property type="molecule type" value="Genomic_DNA"/>
</dbReference>
<protein>
    <submittedName>
        <fullName evidence="1">Uncharacterized protein</fullName>
    </submittedName>
</protein>